<dbReference type="Proteomes" id="UP001652626">
    <property type="component" value="Chromosome 14"/>
</dbReference>
<dbReference type="InterPro" id="IPR042178">
    <property type="entry name" value="Serpin_sf_1"/>
</dbReference>
<name>A0A8B8HXF2_VANTA</name>
<evidence type="ECO:0000256" key="2">
    <source>
        <dbReference type="ARBA" id="ARBA00022900"/>
    </source>
</evidence>
<dbReference type="Gene3D" id="2.30.39.10">
    <property type="entry name" value="Alpha-1-antitrypsin, domain 1"/>
    <property type="match status" value="1"/>
</dbReference>
<dbReference type="PANTHER" id="PTHR11461">
    <property type="entry name" value="SERINE PROTEASE INHIBITOR, SERPIN"/>
    <property type="match status" value="1"/>
</dbReference>
<dbReference type="RefSeq" id="XP_026489534.2">
    <property type="nucleotide sequence ID" value="XM_026633749.2"/>
</dbReference>
<organism evidence="6 7">
    <name type="scientific">Vanessa tameamea</name>
    <name type="common">Kamehameha butterfly</name>
    <dbReference type="NCBI Taxonomy" id="334116"/>
    <lineage>
        <taxon>Eukaryota</taxon>
        <taxon>Metazoa</taxon>
        <taxon>Ecdysozoa</taxon>
        <taxon>Arthropoda</taxon>
        <taxon>Hexapoda</taxon>
        <taxon>Insecta</taxon>
        <taxon>Pterygota</taxon>
        <taxon>Neoptera</taxon>
        <taxon>Endopterygota</taxon>
        <taxon>Lepidoptera</taxon>
        <taxon>Glossata</taxon>
        <taxon>Ditrysia</taxon>
        <taxon>Papilionoidea</taxon>
        <taxon>Nymphalidae</taxon>
        <taxon>Nymphalinae</taxon>
        <taxon>Vanessa</taxon>
    </lineage>
</organism>
<dbReference type="Gene3D" id="3.30.497.10">
    <property type="entry name" value="Antithrombin, subunit I, domain 2"/>
    <property type="match status" value="1"/>
</dbReference>
<reference evidence="7" key="1">
    <citation type="submission" date="2025-08" db="UniProtKB">
        <authorList>
            <consortium name="RefSeq"/>
        </authorList>
    </citation>
    <scope>IDENTIFICATION</scope>
    <source>
        <tissue evidence="7">Whole body</tissue>
    </source>
</reference>
<keyword evidence="4" id="KW-0732">Signal</keyword>
<evidence type="ECO:0000313" key="6">
    <source>
        <dbReference type="Proteomes" id="UP001652626"/>
    </source>
</evidence>
<dbReference type="OMA" id="DMGIYDA"/>
<feature type="signal peptide" evidence="4">
    <location>
        <begin position="1"/>
        <end position="15"/>
    </location>
</feature>
<dbReference type="SMART" id="SM00093">
    <property type="entry name" value="SERPIN"/>
    <property type="match status" value="1"/>
</dbReference>
<proteinExistence type="inferred from homology"/>
<feature type="domain" description="Serpin" evidence="5">
    <location>
        <begin position="26"/>
        <end position="387"/>
    </location>
</feature>
<dbReference type="PANTHER" id="PTHR11461:SF367">
    <property type="entry name" value="GH21475P-RELATED"/>
    <property type="match status" value="1"/>
</dbReference>
<accession>A0A8B8HXF2</accession>
<dbReference type="InterPro" id="IPR042185">
    <property type="entry name" value="Serpin_sf_2"/>
</dbReference>
<dbReference type="InterPro" id="IPR000215">
    <property type="entry name" value="Serpin_fam"/>
</dbReference>
<evidence type="ECO:0000256" key="3">
    <source>
        <dbReference type="RuleBase" id="RU000411"/>
    </source>
</evidence>
<keyword evidence="2 7" id="KW-0722">Serine protease inhibitor</keyword>
<dbReference type="InterPro" id="IPR036186">
    <property type="entry name" value="Serpin_sf"/>
</dbReference>
<evidence type="ECO:0000313" key="7">
    <source>
        <dbReference type="RefSeq" id="XP_026489534.2"/>
    </source>
</evidence>
<dbReference type="GeneID" id="113395987"/>
<dbReference type="AlphaFoldDB" id="A0A8B8HXF2"/>
<evidence type="ECO:0000256" key="4">
    <source>
        <dbReference type="SAM" id="SignalP"/>
    </source>
</evidence>
<evidence type="ECO:0000256" key="1">
    <source>
        <dbReference type="ARBA" id="ARBA00022690"/>
    </source>
</evidence>
<dbReference type="GO" id="GO:0005615">
    <property type="term" value="C:extracellular space"/>
    <property type="evidence" value="ECO:0007669"/>
    <property type="project" value="InterPro"/>
</dbReference>
<dbReference type="OrthoDB" id="9518664at2759"/>
<comment type="similarity">
    <text evidence="3">Belongs to the serpin family.</text>
</comment>
<keyword evidence="6" id="KW-1185">Reference proteome</keyword>
<dbReference type="Pfam" id="PF00079">
    <property type="entry name" value="Serpin"/>
    <property type="match status" value="1"/>
</dbReference>
<protein>
    <submittedName>
        <fullName evidence="7">Serine protease inhibitor-like</fullName>
    </submittedName>
</protein>
<dbReference type="GO" id="GO:0004867">
    <property type="term" value="F:serine-type endopeptidase inhibitor activity"/>
    <property type="evidence" value="ECO:0007669"/>
    <property type="project" value="UniProtKB-KW"/>
</dbReference>
<dbReference type="InterPro" id="IPR023796">
    <property type="entry name" value="Serpin_dom"/>
</dbReference>
<evidence type="ECO:0000259" key="5">
    <source>
        <dbReference type="SMART" id="SM00093"/>
    </source>
</evidence>
<gene>
    <name evidence="7" type="primary">LOC113395987</name>
</gene>
<keyword evidence="1 7" id="KW-0646">Protease inhibitor</keyword>
<dbReference type="SUPFAM" id="SSF56574">
    <property type="entry name" value="Serpins"/>
    <property type="match status" value="1"/>
</dbReference>
<sequence>MWILFFAFAITSCSAAEFSSRPTNVSLLLLHFTNEATKGPVVLAPFGLWSMMAGVSFGAHGVTKREIFRAFLLLTDRKKFSEQYKNLTDVLFQVNMTGVEVSNNNYFFVDKNILIYPDFREILTNDYNSIFKTFDFQNPILSADRANSLLRNTNKRTSYIFHSDDFKDSTIVMANVIFFKGYWSTPFNMSNTAREMVSSFDGKRGNVDMMHISAKIRSSHMESMKATVTELPYGNDEKYCMLLLFPDANISIKDMYRNFERVTFRDIFTKLQRDEDEFGLKDIDVKLPKFVKRSKLQLHKPFNDMGIYDAFEPNDAAFGRISNEPIYIETIEHNVIVSVTESGTVAYGSTPGIIAKLPTVQENEVMPPFSFFIIEKSTATVIFGGIF</sequence>
<feature type="chain" id="PRO_5045586672" evidence="4">
    <location>
        <begin position="16"/>
        <end position="387"/>
    </location>
</feature>